<feature type="domain" description="Type I restriction modification DNA specificity" evidence="4">
    <location>
        <begin position="14"/>
        <end position="193"/>
    </location>
</feature>
<dbReference type="SUPFAM" id="SSF116734">
    <property type="entry name" value="DNA methylase specificity domain"/>
    <property type="match status" value="2"/>
</dbReference>
<dbReference type="PANTHER" id="PTHR30408:SF12">
    <property type="entry name" value="TYPE I RESTRICTION ENZYME MJAVIII SPECIFICITY SUBUNIT"/>
    <property type="match status" value="1"/>
</dbReference>
<keyword evidence="2" id="KW-0680">Restriction system</keyword>
<evidence type="ECO:0000313" key="6">
    <source>
        <dbReference type="Proteomes" id="UP000441455"/>
    </source>
</evidence>
<gene>
    <name evidence="5" type="ORF">FX155_00020</name>
</gene>
<dbReference type="EMBL" id="VULN01000001">
    <property type="protein sequence ID" value="MSS81014.1"/>
    <property type="molecule type" value="Genomic_DNA"/>
</dbReference>
<keyword evidence="5" id="KW-0255">Endonuclease</keyword>
<dbReference type="GO" id="GO:0004519">
    <property type="term" value="F:endonuclease activity"/>
    <property type="evidence" value="ECO:0007669"/>
    <property type="project" value="UniProtKB-KW"/>
</dbReference>
<keyword evidence="5" id="KW-0540">Nuclease</keyword>
<dbReference type="GO" id="GO:0009307">
    <property type="term" value="P:DNA restriction-modification system"/>
    <property type="evidence" value="ECO:0007669"/>
    <property type="project" value="UniProtKB-KW"/>
</dbReference>
<keyword evidence="3" id="KW-0238">DNA-binding</keyword>
<sequence>MKKVPAIRFKGFTDDWEQRKLGELGSTFTGLSGKTKEDFGHGDARFVTYMNVYSNSIADLAMTERVEVDQTQNSVKYGDIFFTTSSETPNEVGMSSVWLGNTENTYLNSFCFGYRPEVKVNPYYMAYMLRSPNVRNKLIILAQGISRYNISKNRVMDIEVPTPDLSEQKEIGQYFFNLDHLITLHQRKSDQLKKLKAYFLQNLFPAKGEKVPKIRFKGFTGDWEQYKLSNIYGTIRNAFVGTASPYYVDKGHFYLESNNVKDGHINKNTQVYINDEFYFSQKDKWLHTGDIVMVQSGHVGHAAVIPESLDNIAAHALIMFQNQKIETNPYFLNTEYQTDASKKQIESITKGNTIKHILASDMKNFMVMVPSLPEQQAIATYFKNLDNLIAHNQRKLDALQTLKKFLLQNLFV</sequence>
<dbReference type="AlphaFoldDB" id="A0A6N7VHD1"/>
<dbReference type="Proteomes" id="UP000441455">
    <property type="component" value="Unassembled WGS sequence"/>
</dbReference>
<comment type="caution">
    <text evidence="5">The sequence shown here is derived from an EMBL/GenBank/DDBJ whole genome shotgun (WGS) entry which is preliminary data.</text>
</comment>
<dbReference type="Pfam" id="PF01420">
    <property type="entry name" value="Methylase_S"/>
    <property type="match status" value="2"/>
</dbReference>
<dbReference type="Gene3D" id="1.10.287.1120">
    <property type="entry name" value="Bipartite methylase S protein"/>
    <property type="match status" value="1"/>
</dbReference>
<feature type="domain" description="Type I restriction modification DNA specificity" evidence="4">
    <location>
        <begin position="268"/>
        <end position="399"/>
    </location>
</feature>
<dbReference type="GO" id="GO:0003677">
    <property type="term" value="F:DNA binding"/>
    <property type="evidence" value="ECO:0007669"/>
    <property type="project" value="UniProtKB-KW"/>
</dbReference>
<dbReference type="OrthoDB" id="9811611at2"/>
<protein>
    <submittedName>
        <fullName evidence="5">Restriction endonuclease subunit S</fullName>
    </submittedName>
</protein>
<dbReference type="InterPro" id="IPR000055">
    <property type="entry name" value="Restrct_endonuc_typeI_TRD"/>
</dbReference>
<organism evidence="5 6">
    <name type="scientific">Acidaminococcus fermentans</name>
    <dbReference type="NCBI Taxonomy" id="905"/>
    <lineage>
        <taxon>Bacteria</taxon>
        <taxon>Bacillati</taxon>
        <taxon>Bacillota</taxon>
        <taxon>Negativicutes</taxon>
        <taxon>Acidaminococcales</taxon>
        <taxon>Acidaminococcaceae</taxon>
        <taxon>Acidaminococcus</taxon>
    </lineage>
</organism>
<dbReference type="InterPro" id="IPR052021">
    <property type="entry name" value="Type-I_RS_S_subunit"/>
</dbReference>
<comment type="similarity">
    <text evidence="1">Belongs to the type-I restriction system S methylase family.</text>
</comment>
<evidence type="ECO:0000313" key="5">
    <source>
        <dbReference type="EMBL" id="MSS81014.1"/>
    </source>
</evidence>
<evidence type="ECO:0000259" key="4">
    <source>
        <dbReference type="Pfam" id="PF01420"/>
    </source>
</evidence>
<accession>A0A6N7VHD1</accession>
<evidence type="ECO:0000256" key="3">
    <source>
        <dbReference type="ARBA" id="ARBA00023125"/>
    </source>
</evidence>
<keyword evidence="5" id="KW-0378">Hydrolase</keyword>
<evidence type="ECO:0000256" key="1">
    <source>
        <dbReference type="ARBA" id="ARBA00010923"/>
    </source>
</evidence>
<proteinExistence type="inferred from homology"/>
<evidence type="ECO:0000256" key="2">
    <source>
        <dbReference type="ARBA" id="ARBA00022747"/>
    </source>
</evidence>
<name>A0A6N7VHD1_ACIFE</name>
<dbReference type="Gene3D" id="3.90.220.20">
    <property type="entry name" value="DNA methylase specificity domains"/>
    <property type="match status" value="2"/>
</dbReference>
<dbReference type="InterPro" id="IPR044946">
    <property type="entry name" value="Restrct_endonuc_typeI_TRD_sf"/>
</dbReference>
<dbReference type="PANTHER" id="PTHR30408">
    <property type="entry name" value="TYPE-1 RESTRICTION ENZYME ECOKI SPECIFICITY PROTEIN"/>
    <property type="match status" value="1"/>
</dbReference>
<reference evidence="5 6" key="1">
    <citation type="submission" date="2019-08" db="EMBL/GenBank/DDBJ databases">
        <title>In-depth cultivation of the pig gut microbiome towards novel bacterial diversity and tailored functional studies.</title>
        <authorList>
            <person name="Wylensek D."/>
            <person name="Hitch T.C.A."/>
            <person name="Clavel T."/>
        </authorList>
    </citation>
    <scope>NUCLEOTIDE SEQUENCE [LARGE SCALE GENOMIC DNA]</scope>
    <source>
        <strain evidence="5 6">WCA-389-WT-5B</strain>
    </source>
</reference>